<keyword evidence="3" id="KW-0597">Phosphoprotein</keyword>
<dbReference type="InterPro" id="IPR003594">
    <property type="entry name" value="HATPase_dom"/>
</dbReference>
<dbReference type="InterPro" id="IPR036097">
    <property type="entry name" value="HisK_dim/P_sf"/>
</dbReference>
<evidence type="ECO:0000256" key="4">
    <source>
        <dbReference type="ARBA" id="ARBA00022679"/>
    </source>
</evidence>
<evidence type="ECO:0000256" key="2">
    <source>
        <dbReference type="ARBA" id="ARBA00012438"/>
    </source>
</evidence>
<evidence type="ECO:0000313" key="9">
    <source>
        <dbReference type="EMBL" id="ABG14162.1"/>
    </source>
</evidence>
<dbReference type="PANTHER" id="PTHR43711:SF31">
    <property type="entry name" value="HISTIDINE KINASE"/>
    <property type="match status" value="1"/>
</dbReference>
<dbReference type="InterPro" id="IPR005467">
    <property type="entry name" value="His_kinase_dom"/>
</dbReference>
<keyword evidence="7" id="KW-0812">Transmembrane</keyword>
<evidence type="ECO:0000256" key="7">
    <source>
        <dbReference type="SAM" id="Phobius"/>
    </source>
</evidence>
<keyword evidence="4" id="KW-0808">Transferase</keyword>
<accession>A0A0E1NLM4</accession>
<keyword evidence="5 9" id="KW-0418">Kinase</keyword>
<keyword evidence="6" id="KW-0902">Two-component regulatory system</keyword>
<dbReference type="Gene3D" id="1.10.287.130">
    <property type="match status" value="1"/>
</dbReference>
<protein>
    <recommendedName>
        <fullName evidence="2">histidine kinase</fullName>
        <ecNumber evidence="2">2.7.13.3</ecNumber>
    </recommendedName>
</protein>
<dbReference type="EMBL" id="CP000308">
    <property type="protein sequence ID" value="ABG14162.1"/>
    <property type="molecule type" value="Genomic_DNA"/>
</dbReference>
<dbReference type="PATRIC" id="fig|360102.15.peg.836"/>
<dbReference type="InterPro" id="IPR004358">
    <property type="entry name" value="Sig_transdc_His_kin-like_C"/>
</dbReference>
<organism evidence="9 10">
    <name type="scientific">Yersinia pestis bv. Antiqua (strain Antiqua)</name>
    <dbReference type="NCBI Taxonomy" id="360102"/>
    <lineage>
        <taxon>Bacteria</taxon>
        <taxon>Pseudomonadati</taxon>
        <taxon>Pseudomonadota</taxon>
        <taxon>Gammaproteobacteria</taxon>
        <taxon>Enterobacterales</taxon>
        <taxon>Yersiniaceae</taxon>
        <taxon>Yersinia</taxon>
    </lineage>
</organism>
<dbReference type="GO" id="GO:0005886">
    <property type="term" value="C:plasma membrane"/>
    <property type="evidence" value="ECO:0007669"/>
    <property type="project" value="UniProtKB-ARBA"/>
</dbReference>
<evidence type="ECO:0000313" key="10">
    <source>
        <dbReference type="Proteomes" id="UP000001971"/>
    </source>
</evidence>
<dbReference type="Pfam" id="PF00512">
    <property type="entry name" value="HisKA"/>
    <property type="match status" value="1"/>
</dbReference>
<dbReference type="FunFam" id="3.30.565.10:FF:000006">
    <property type="entry name" value="Sensor histidine kinase WalK"/>
    <property type="match status" value="1"/>
</dbReference>
<feature type="transmembrane region" description="Helical" evidence="7">
    <location>
        <begin position="245"/>
        <end position="268"/>
    </location>
</feature>
<dbReference type="InterPro" id="IPR003661">
    <property type="entry name" value="HisK_dim/P_dom"/>
</dbReference>
<dbReference type="KEGG" id="ypa:YPA_2197"/>
<keyword evidence="7" id="KW-1133">Transmembrane helix</keyword>
<comment type="catalytic activity">
    <reaction evidence="1">
        <text>ATP + protein L-histidine = ADP + protein N-phospho-L-histidine.</text>
        <dbReference type="EC" id="2.7.13.3"/>
    </reaction>
</comment>
<evidence type="ECO:0000256" key="3">
    <source>
        <dbReference type="ARBA" id="ARBA00022553"/>
    </source>
</evidence>
<dbReference type="HOGENOM" id="CLU_529856_0_0_6"/>
<dbReference type="GO" id="GO:0000155">
    <property type="term" value="F:phosphorelay sensor kinase activity"/>
    <property type="evidence" value="ECO:0007669"/>
    <property type="project" value="InterPro"/>
</dbReference>
<sequence precursor="true">MKPSKSLFLFTSITFLICAAIAYFGYRSLTHETLLRHYQNQRLAQSHTTQVSTFILDLLNQNAVRLGSLVSYIQLDNASLNALIAQESSIDALFVLKKNQLLYPNTQAALTEKEKAWIQAITPIIQDPSLLYSHHYTDEQTRPTSGWYLSRELSDPLLIYWQARDNQLIGFKVPYVKLLSDVINTMTFDSAPNTLQVLDDGRLLYQSGSEELLTQQVPLNSQRLPYPLGAWQIDYYAKAVNGAPLYLWGGLLLLLLMVTVGLVMLYLYREYNRQLRLAQQQVSFVGQVSHELKTPLTNITLYAEMLQELQPEQSVPPTAEQRYLEVILNESQRLSRLIQNILSFTKAPKLHLQTVALRPLLNKIYHTFIPAFSAKNMELVLIINTDIHLTTDVDRLTQIISNFLSNAEKYASQGKRVELIGEQADDRVLIHVRDYGNGIAAKELKAIFQPFYRVKSHITEGVSGTGIGLTIASQLAASLQGEISVTSNPAGSCFTLKLPMTIKQDAATDKEQFT</sequence>
<dbReference type="EC" id="2.7.13.3" evidence="2"/>
<dbReference type="Proteomes" id="UP000001971">
    <property type="component" value="Chromosome"/>
</dbReference>
<keyword evidence="7" id="KW-0472">Membrane</keyword>
<dbReference type="RefSeq" id="WP_002208505.1">
    <property type="nucleotide sequence ID" value="NC_008150.1"/>
</dbReference>
<dbReference type="SMART" id="SM00387">
    <property type="entry name" value="HATPase_c"/>
    <property type="match status" value="1"/>
</dbReference>
<gene>
    <name evidence="9" type="ordered locus">YPA_2197</name>
</gene>
<name>A0A0E1NLM4_YERPA</name>
<evidence type="ECO:0000259" key="8">
    <source>
        <dbReference type="PROSITE" id="PS50109"/>
    </source>
</evidence>
<dbReference type="SUPFAM" id="SSF47384">
    <property type="entry name" value="Homodimeric domain of signal transducing histidine kinase"/>
    <property type="match status" value="1"/>
</dbReference>
<dbReference type="GeneID" id="57975690"/>
<dbReference type="SUPFAM" id="SSF55874">
    <property type="entry name" value="ATPase domain of HSP90 chaperone/DNA topoisomerase II/histidine kinase"/>
    <property type="match status" value="1"/>
</dbReference>
<dbReference type="PANTHER" id="PTHR43711">
    <property type="entry name" value="TWO-COMPONENT HISTIDINE KINASE"/>
    <property type="match status" value="1"/>
</dbReference>
<dbReference type="Gene3D" id="3.30.565.10">
    <property type="entry name" value="Histidine kinase-like ATPase, C-terminal domain"/>
    <property type="match status" value="1"/>
</dbReference>
<proteinExistence type="predicted"/>
<dbReference type="SMART" id="SM00388">
    <property type="entry name" value="HisKA"/>
    <property type="match status" value="1"/>
</dbReference>
<evidence type="ECO:0000256" key="5">
    <source>
        <dbReference type="ARBA" id="ARBA00022777"/>
    </source>
</evidence>
<reference evidence="9 10" key="1">
    <citation type="journal article" date="2006" name="J. Bacteriol.">
        <title>Complete genome sequence of Yersinia pestis strains Antiqua and Nepal516: evidence of gene reduction in an emerging pathogen.</title>
        <authorList>
            <person name="Chain P.S."/>
            <person name="Hu P."/>
            <person name="Malfatti S.A."/>
            <person name="Radnedge L."/>
            <person name="Larimer F."/>
            <person name="Vergez L.M."/>
            <person name="Worsham P."/>
            <person name="Chu M.C."/>
            <person name="Andersen G.L."/>
        </authorList>
    </citation>
    <scope>NUCLEOTIDE SEQUENCE [LARGE SCALE GENOMIC DNA]</scope>
    <source>
        <strain evidence="9 10">Antiqua</strain>
    </source>
</reference>
<evidence type="ECO:0000256" key="6">
    <source>
        <dbReference type="ARBA" id="ARBA00023012"/>
    </source>
</evidence>
<dbReference type="PROSITE" id="PS50109">
    <property type="entry name" value="HIS_KIN"/>
    <property type="match status" value="1"/>
</dbReference>
<evidence type="ECO:0000256" key="1">
    <source>
        <dbReference type="ARBA" id="ARBA00000085"/>
    </source>
</evidence>
<dbReference type="PRINTS" id="PR00344">
    <property type="entry name" value="BCTRLSENSOR"/>
</dbReference>
<dbReference type="InterPro" id="IPR036890">
    <property type="entry name" value="HATPase_C_sf"/>
</dbReference>
<dbReference type="CDD" id="cd00082">
    <property type="entry name" value="HisKA"/>
    <property type="match status" value="1"/>
</dbReference>
<feature type="domain" description="Histidine kinase" evidence="8">
    <location>
        <begin position="287"/>
        <end position="502"/>
    </location>
</feature>
<dbReference type="Pfam" id="PF02518">
    <property type="entry name" value="HATPase_c"/>
    <property type="match status" value="1"/>
</dbReference>
<dbReference type="AlphaFoldDB" id="A0A0E1NLM4"/>
<dbReference type="InterPro" id="IPR050736">
    <property type="entry name" value="Sensor_HK_Regulatory"/>
</dbReference>